<organism evidence="5">
    <name type="scientific">Grammatophora oceanica</name>
    <dbReference type="NCBI Taxonomy" id="210454"/>
    <lineage>
        <taxon>Eukaryota</taxon>
        <taxon>Sar</taxon>
        <taxon>Stramenopiles</taxon>
        <taxon>Ochrophyta</taxon>
        <taxon>Bacillariophyta</taxon>
        <taxon>Fragilariophyceae</taxon>
        <taxon>Fragilariophycidae</taxon>
        <taxon>Rhabdonematales</taxon>
        <taxon>Grammatophoraceae</taxon>
        <taxon>Grammatophora</taxon>
    </lineage>
</organism>
<evidence type="ECO:0000256" key="3">
    <source>
        <dbReference type="SAM" id="MobiDB-lite"/>
    </source>
</evidence>
<keyword evidence="1" id="KW-0479">Metal-binding</keyword>
<dbReference type="PANTHER" id="PTHR42970:SF1">
    <property type="entry name" value="PECTATE LYASE C-RELATED"/>
    <property type="match status" value="1"/>
</dbReference>
<dbReference type="AlphaFoldDB" id="A0A7S1UWQ8"/>
<proteinExistence type="predicted"/>
<feature type="chain" id="PRO_5031279662" description="Pectate lyase C" evidence="4">
    <location>
        <begin position="26"/>
        <end position="576"/>
    </location>
</feature>
<dbReference type="InterPro" id="IPR012334">
    <property type="entry name" value="Pectin_lyas_fold"/>
</dbReference>
<keyword evidence="4" id="KW-0732">Signal</keyword>
<protein>
    <recommendedName>
        <fullName evidence="6">Pectate lyase C</fullName>
    </recommendedName>
</protein>
<dbReference type="SUPFAM" id="SSF51126">
    <property type="entry name" value="Pectin lyase-like"/>
    <property type="match status" value="1"/>
</dbReference>
<keyword evidence="2" id="KW-0325">Glycoprotein</keyword>
<feature type="region of interest" description="Disordered" evidence="3">
    <location>
        <begin position="488"/>
        <end position="541"/>
    </location>
</feature>
<evidence type="ECO:0008006" key="6">
    <source>
        <dbReference type="Google" id="ProtNLM"/>
    </source>
</evidence>
<dbReference type="InterPro" id="IPR011050">
    <property type="entry name" value="Pectin_lyase_fold/virulence"/>
</dbReference>
<feature type="compositionally biased region" description="Low complexity" evidence="3">
    <location>
        <begin position="531"/>
        <end position="541"/>
    </location>
</feature>
<dbReference type="InterPro" id="IPR052063">
    <property type="entry name" value="Polysaccharide_Lyase_1"/>
</dbReference>
<dbReference type="EMBL" id="HBGK01019379">
    <property type="protein sequence ID" value="CAD9280906.1"/>
    <property type="molecule type" value="Transcribed_RNA"/>
</dbReference>
<reference evidence="5" key="1">
    <citation type="submission" date="2021-01" db="EMBL/GenBank/DDBJ databases">
        <authorList>
            <person name="Corre E."/>
            <person name="Pelletier E."/>
            <person name="Niang G."/>
            <person name="Scheremetjew M."/>
            <person name="Finn R."/>
            <person name="Kale V."/>
            <person name="Holt S."/>
            <person name="Cochrane G."/>
            <person name="Meng A."/>
            <person name="Brown T."/>
            <person name="Cohen L."/>
        </authorList>
    </citation>
    <scope>NUCLEOTIDE SEQUENCE</scope>
    <source>
        <strain evidence="5">CCMP 410</strain>
    </source>
</reference>
<evidence type="ECO:0000256" key="4">
    <source>
        <dbReference type="SAM" id="SignalP"/>
    </source>
</evidence>
<feature type="signal peptide" evidence="4">
    <location>
        <begin position="1"/>
        <end position="25"/>
    </location>
</feature>
<feature type="compositionally biased region" description="Low complexity" evidence="3">
    <location>
        <begin position="488"/>
        <end position="508"/>
    </location>
</feature>
<evidence type="ECO:0000256" key="1">
    <source>
        <dbReference type="ARBA" id="ARBA00022723"/>
    </source>
</evidence>
<feature type="compositionally biased region" description="Pro residues" evidence="3">
    <location>
        <begin position="509"/>
        <end position="530"/>
    </location>
</feature>
<evidence type="ECO:0000256" key="2">
    <source>
        <dbReference type="ARBA" id="ARBA00023180"/>
    </source>
</evidence>
<gene>
    <name evidence="5" type="ORF">GOCE00092_LOCUS9816</name>
</gene>
<dbReference type="GO" id="GO:0046872">
    <property type="term" value="F:metal ion binding"/>
    <property type="evidence" value="ECO:0007669"/>
    <property type="project" value="UniProtKB-KW"/>
</dbReference>
<evidence type="ECO:0000313" key="5">
    <source>
        <dbReference type="EMBL" id="CAD9280906.1"/>
    </source>
</evidence>
<dbReference type="Gene3D" id="2.160.20.10">
    <property type="entry name" value="Single-stranded right-handed beta-helix, Pectin lyase-like"/>
    <property type="match status" value="1"/>
</dbReference>
<accession>A0A7S1UWQ8</accession>
<sequence length="576" mass="60587">MWGIFGRSCIVLVAYVLTLGGRGEAKRLSATNQHDERRIQSSSSLVAFPGAVGYGRYATGGRGGTVIYVSNLNDSGPGSFREAVEVSSGPRTVVFEVSGTITVSSQVRVDNGDLTIAGQTSPGGITLRGSRLKLYASNVIVRGMRFRPGDGAEGDATCDRRDGFGIGQSTTDPLNAIANFVFDHCSCSWALDENGSSWYASINTTVSNSIFAEGITDQCDGTQSFGYLIGTSSGTVAPKRISMYRNVFANNRDRNPRIADAATEVEIINNYGYNWRSAGFTFSDAITTAHAINNAYKHGPDSQNRQSFYLHDLVTTNDVYLDGNIDSCFRPDASMGSETDVAHQENNEAVATSDISSSVIFSGSGITELVDASSVADAIFPTVGAIHPARDSIDTRILSTANHGTWSCADKGTGTIITSVDDTGDFYPDGSGAPSAPVDSDGDGIPDLTEIAMNLDPNDGSDAGTYGTIGYTYLEEYLNSFYDGIVPSTPSPTTGAPTSESPTTANPITPAPTTPAPTTPAPTSPAPTTPAPTSTAPTTPDPTTGTPFFFCLAKNVRCQSVIPCCSNVCKPNNRCK</sequence>
<name>A0A7S1UWQ8_9STRA</name>
<dbReference type="PANTHER" id="PTHR42970">
    <property type="entry name" value="PECTATE LYASE C-RELATED"/>
    <property type="match status" value="1"/>
</dbReference>